<keyword evidence="6" id="KW-0411">Iron-sulfur</keyword>
<dbReference type="SFLD" id="SFLDS00029">
    <property type="entry name" value="Radical_SAM"/>
    <property type="match status" value="1"/>
</dbReference>
<dbReference type="AlphaFoldDB" id="A0A2H9T4C1"/>
<evidence type="ECO:0000256" key="4">
    <source>
        <dbReference type="ARBA" id="ARBA00022723"/>
    </source>
</evidence>
<dbReference type="InterPro" id="IPR039661">
    <property type="entry name" value="ELP3"/>
</dbReference>
<gene>
    <name evidence="8" type="primary">bioB_2</name>
    <name evidence="8" type="ORF">CI610_03017</name>
</gene>
<keyword evidence="3" id="KW-0949">S-adenosyl-L-methionine</keyword>
<dbReference type="SFLD" id="SFLDG01082">
    <property type="entry name" value="B12-binding_domain_containing"/>
    <property type="match status" value="1"/>
</dbReference>
<keyword evidence="8" id="KW-0808">Transferase</keyword>
<dbReference type="SFLD" id="SFLDG01086">
    <property type="entry name" value="elongater_protein-like"/>
    <property type="match status" value="1"/>
</dbReference>
<dbReference type="CDD" id="cd01335">
    <property type="entry name" value="Radical_SAM"/>
    <property type="match status" value="1"/>
</dbReference>
<evidence type="ECO:0000256" key="6">
    <source>
        <dbReference type="ARBA" id="ARBA00023014"/>
    </source>
</evidence>
<dbReference type="InterPro" id="IPR032432">
    <property type="entry name" value="Radical_SAM_C"/>
</dbReference>
<dbReference type="GO" id="GO:0046872">
    <property type="term" value="F:metal ion binding"/>
    <property type="evidence" value="ECO:0007669"/>
    <property type="project" value="UniProtKB-KW"/>
</dbReference>
<protein>
    <submittedName>
        <fullName evidence="8">Biotin synthase</fullName>
        <ecNumber evidence="8">2.8.1.6</ecNumber>
    </submittedName>
</protein>
<comment type="caution">
    <text evidence="8">The sequence shown here is derived from an EMBL/GenBank/DDBJ whole genome shotgun (WGS) entry which is preliminary data.</text>
</comment>
<sequence length="303" mass="34370">MDMTRYVNTFGKYLRERYGEKVHKLSLNAVRSCPNRDGTKGIGGCIFCNNESFSPGSSKKTDQSIKLQIAKGRQEVQERTGAKKFLGYFQSYSNTYGDLSYLKQVWDTTLSEPDMVGLSIGTRPDCLPEEVLDILGQYQQKGYEIWLELGLQSSNDATLARINRGHTFADYVDGVTRARKHGLKVCTHLIMGLPGEKPSDILTSFRQALGYGLDAVKIHPLHIVKGTQLARQWKHGEVQELTMEEYTDNLVKIIQLAPKDLVFHRLTGSGERDYLLAPDWVMHKWLVLNNLYKKLGNDCLTYN</sequence>
<proteinExistence type="predicted"/>
<keyword evidence="5" id="KW-0408">Iron</keyword>
<dbReference type="GO" id="GO:0004076">
    <property type="term" value="F:biotin synthase activity"/>
    <property type="evidence" value="ECO:0007669"/>
    <property type="project" value="UniProtKB-EC"/>
</dbReference>
<dbReference type="EMBL" id="NSIT01000278">
    <property type="protein sequence ID" value="PJE78058.1"/>
    <property type="molecule type" value="Genomic_DNA"/>
</dbReference>
<dbReference type="InterPro" id="IPR007197">
    <property type="entry name" value="rSAM"/>
</dbReference>
<dbReference type="Pfam" id="PF04055">
    <property type="entry name" value="Radical_SAM"/>
    <property type="match status" value="1"/>
</dbReference>
<dbReference type="NCBIfam" id="TIGR01212">
    <property type="entry name" value="TIGR01212 family radical SAM protein"/>
    <property type="match status" value="1"/>
</dbReference>
<dbReference type="SUPFAM" id="SSF102114">
    <property type="entry name" value="Radical SAM enzymes"/>
    <property type="match status" value="1"/>
</dbReference>
<accession>A0A2H9T4C1</accession>
<reference evidence="8" key="1">
    <citation type="journal article" date="2017" name="Appl. Environ. Microbiol.">
        <title>Molecular characterization of an Endozoicomonas-like organism causing infection in king scallop Pecten maximus L.</title>
        <authorList>
            <person name="Cano I."/>
            <person name="van Aerle R."/>
            <person name="Ross S."/>
            <person name="Verner-Jeffreys D.W."/>
            <person name="Paley R.K."/>
            <person name="Rimmer G."/>
            <person name="Ryder D."/>
            <person name="Hooper P."/>
            <person name="Stone D."/>
            <person name="Feist S.W."/>
        </authorList>
    </citation>
    <scope>NUCLEOTIDE SEQUENCE</scope>
</reference>
<dbReference type="SMART" id="SM00729">
    <property type="entry name" value="Elp3"/>
    <property type="match status" value="1"/>
</dbReference>
<dbReference type="Pfam" id="PF16199">
    <property type="entry name" value="Radical_SAM_C"/>
    <property type="match status" value="1"/>
</dbReference>
<evidence type="ECO:0000256" key="2">
    <source>
        <dbReference type="ARBA" id="ARBA00022485"/>
    </source>
</evidence>
<dbReference type="PANTHER" id="PTHR11135">
    <property type="entry name" value="HISTONE ACETYLTRANSFERASE-RELATED"/>
    <property type="match status" value="1"/>
</dbReference>
<dbReference type="Gene3D" id="3.30.750.200">
    <property type="match status" value="1"/>
</dbReference>
<dbReference type="PANTHER" id="PTHR11135:SF1">
    <property type="entry name" value="PROTEIN YHCC"/>
    <property type="match status" value="1"/>
</dbReference>
<keyword evidence="4" id="KW-0479">Metal-binding</keyword>
<comment type="cofactor">
    <cofactor evidence="1">
        <name>[4Fe-4S] cluster</name>
        <dbReference type="ChEBI" id="CHEBI:49883"/>
    </cofactor>
</comment>
<name>A0A2H9T4C1_9ZZZZ</name>
<evidence type="ECO:0000313" key="8">
    <source>
        <dbReference type="EMBL" id="PJE78058.1"/>
    </source>
</evidence>
<feature type="domain" description="Radical SAM core" evidence="7">
    <location>
        <begin position="17"/>
        <end position="259"/>
    </location>
</feature>
<evidence type="ECO:0000256" key="3">
    <source>
        <dbReference type="ARBA" id="ARBA00022691"/>
    </source>
</evidence>
<organism evidence="8">
    <name type="scientific">invertebrate metagenome</name>
    <dbReference type="NCBI Taxonomy" id="1711999"/>
    <lineage>
        <taxon>unclassified sequences</taxon>
        <taxon>metagenomes</taxon>
        <taxon>organismal metagenomes</taxon>
    </lineage>
</organism>
<evidence type="ECO:0000259" key="7">
    <source>
        <dbReference type="PROSITE" id="PS51918"/>
    </source>
</evidence>
<dbReference type="InterPro" id="IPR005911">
    <property type="entry name" value="YhcC-like"/>
</dbReference>
<dbReference type="InterPro" id="IPR058240">
    <property type="entry name" value="rSAM_sf"/>
</dbReference>
<dbReference type="GO" id="GO:0051539">
    <property type="term" value="F:4 iron, 4 sulfur cluster binding"/>
    <property type="evidence" value="ECO:0007669"/>
    <property type="project" value="UniProtKB-KW"/>
</dbReference>
<keyword evidence="2" id="KW-0004">4Fe-4S</keyword>
<dbReference type="PROSITE" id="PS51918">
    <property type="entry name" value="RADICAL_SAM"/>
    <property type="match status" value="1"/>
</dbReference>
<evidence type="ECO:0000256" key="1">
    <source>
        <dbReference type="ARBA" id="ARBA00001966"/>
    </source>
</evidence>
<dbReference type="EC" id="2.8.1.6" evidence="8"/>
<dbReference type="InterPro" id="IPR006638">
    <property type="entry name" value="Elp3/MiaA/NifB-like_rSAM"/>
</dbReference>
<dbReference type="SFLD" id="SFLDG01091">
    <property type="entry name" value="uncharacterized_CHP01210-like"/>
    <property type="match status" value="1"/>
</dbReference>
<evidence type="ECO:0000256" key="5">
    <source>
        <dbReference type="ARBA" id="ARBA00023004"/>
    </source>
</evidence>